<evidence type="ECO:0000313" key="2">
    <source>
        <dbReference type="Proteomes" id="UP000442109"/>
    </source>
</evidence>
<organism evidence="1 2">
    <name type="scientific">Psychrobacter sanguinis</name>
    <dbReference type="NCBI Taxonomy" id="861445"/>
    <lineage>
        <taxon>Bacteria</taxon>
        <taxon>Pseudomonadati</taxon>
        <taxon>Pseudomonadota</taxon>
        <taxon>Gammaproteobacteria</taxon>
        <taxon>Moraxellales</taxon>
        <taxon>Moraxellaceae</taxon>
        <taxon>Psychrobacter</taxon>
    </lineage>
</organism>
<sequence>MNKLLMGVIWPKFKSKQRQDGLNSVAKIEYMHRYLTADKAAATYVAEQKNGITKFEYNVAAHSGSESIIMAQLFDSHHPIMWVPL</sequence>
<comment type="caution">
    <text evidence="1">The sequence shown here is derived from an EMBL/GenBank/DDBJ whole genome shotgun (WGS) entry which is preliminary data.</text>
</comment>
<name>A0A844M2K5_9GAMM</name>
<protein>
    <submittedName>
        <fullName evidence="1">Uncharacterized protein</fullName>
    </submittedName>
</protein>
<proteinExistence type="predicted"/>
<dbReference type="EMBL" id="WFKQ01000008">
    <property type="protein sequence ID" value="MUG32920.1"/>
    <property type="molecule type" value="Genomic_DNA"/>
</dbReference>
<accession>A0A844M2K5</accession>
<reference evidence="1 2" key="1">
    <citation type="journal article" date="2019" name="PLoS ONE">
        <title>Pup mortality in New Zealand sea lions (Phocarctos hookeri) at Enderby Island, Auckland Islands, 2013-18.</title>
        <authorList>
            <person name="Michael S.A."/>
            <person name="Hayman D.T.S."/>
            <person name="Gray R."/>
            <person name="Zhang J."/>
            <person name="Rogers L."/>
            <person name="Roe W.D."/>
        </authorList>
    </citation>
    <scope>NUCLEOTIDE SEQUENCE [LARGE SCALE GENOMIC DNA]</scope>
    <source>
        <strain evidence="1 2">SM868</strain>
    </source>
</reference>
<dbReference type="Proteomes" id="UP000442109">
    <property type="component" value="Unassembled WGS sequence"/>
</dbReference>
<dbReference type="AlphaFoldDB" id="A0A844M2K5"/>
<keyword evidence="2" id="KW-1185">Reference proteome</keyword>
<dbReference type="RefSeq" id="WP_155587460.1">
    <property type="nucleotide sequence ID" value="NZ_WFKQ01000008.1"/>
</dbReference>
<evidence type="ECO:0000313" key="1">
    <source>
        <dbReference type="EMBL" id="MUG32920.1"/>
    </source>
</evidence>
<gene>
    <name evidence="1" type="ORF">GB996_08925</name>
</gene>